<dbReference type="AlphaFoldDB" id="A0A087UAX8"/>
<dbReference type="OrthoDB" id="6359943at2759"/>
<reference evidence="1 2" key="1">
    <citation type="submission" date="2013-11" db="EMBL/GenBank/DDBJ databases">
        <title>Genome sequencing of Stegodyphus mimosarum.</title>
        <authorList>
            <person name="Bechsgaard J."/>
        </authorList>
    </citation>
    <scope>NUCLEOTIDE SEQUENCE [LARGE SCALE GENOMIC DNA]</scope>
</reference>
<organism evidence="1 2">
    <name type="scientific">Stegodyphus mimosarum</name>
    <name type="common">African social velvet spider</name>
    <dbReference type="NCBI Taxonomy" id="407821"/>
    <lineage>
        <taxon>Eukaryota</taxon>
        <taxon>Metazoa</taxon>
        <taxon>Ecdysozoa</taxon>
        <taxon>Arthropoda</taxon>
        <taxon>Chelicerata</taxon>
        <taxon>Arachnida</taxon>
        <taxon>Araneae</taxon>
        <taxon>Araneomorphae</taxon>
        <taxon>Entelegynae</taxon>
        <taxon>Eresoidea</taxon>
        <taxon>Eresidae</taxon>
        <taxon>Stegodyphus</taxon>
    </lineage>
</organism>
<accession>A0A087UAX8</accession>
<proteinExistence type="predicted"/>
<gene>
    <name evidence="1" type="ORF">X975_12043</name>
</gene>
<dbReference type="Proteomes" id="UP000054359">
    <property type="component" value="Unassembled WGS sequence"/>
</dbReference>
<evidence type="ECO:0000313" key="2">
    <source>
        <dbReference type="Proteomes" id="UP000054359"/>
    </source>
</evidence>
<dbReference type="EMBL" id="KK119052">
    <property type="protein sequence ID" value="KFM74517.1"/>
    <property type="molecule type" value="Genomic_DNA"/>
</dbReference>
<keyword evidence="2" id="KW-1185">Reference proteome</keyword>
<evidence type="ECO:0000313" key="1">
    <source>
        <dbReference type="EMBL" id="KFM74517.1"/>
    </source>
</evidence>
<sequence length="44" mass="4993">MVVKLAVSPAHLQQLRSDLMVELISSPHLVVVQTEFSLYIMLKQ</sequence>
<name>A0A087UAX8_STEMI</name>
<feature type="non-terminal residue" evidence="1">
    <location>
        <position position="44"/>
    </location>
</feature>
<protein>
    <submittedName>
        <fullName evidence="1">Uncharacterized protein</fullName>
    </submittedName>
</protein>